<evidence type="ECO:0000256" key="7">
    <source>
        <dbReference type="ARBA" id="ARBA00022679"/>
    </source>
</evidence>
<evidence type="ECO:0000256" key="5">
    <source>
        <dbReference type="ARBA" id="ARBA00022516"/>
    </source>
</evidence>
<dbReference type="GO" id="GO:0009245">
    <property type="term" value="P:lipid A biosynthetic process"/>
    <property type="evidence" value="ECO:0007669"/>
    <property type="project" value="UniProtKB-UniRule"/>
</dbReference>
<evidence type="ECO:0000256" key="8">
    <source>
        <dbReference type="ARBA" id="ARBA00022741"/>
    </source>
</evidence>
<evidence type="ECO:0000256" key="12">
    <source>
        <dbReference type="ARBA" id="ARBA00029757"/>
    </source>
</evidence>
<sequence length="357" mass="38410">MNSPAAFHRRLCLEGPRNVPERLLLALLWPAGWLYGMIGLIRARLYAKGLLATYRAPVPVIAVGNLAAGGTGKTPVVDYLVRRLLGQGLRVAVISRGYGGRGIKDAVVVSRGSGPLVDPALCGDEPFLLARRNPEALVVVAPKRSLGARLAVEKLGAQILVLDDAFQHLAIARDLNIVLLDAAKPLGNGLPLPAGLLREFPSALSRGDLFILTRWQDGCPPPPRLPGAVLRSRHVLGSEALDLDGNREPLENLHGKKVVAFAGIAHPEGFFGDLRRRGLDLIQTLPLADHAVYDDIALQRLREVAGNADVFVTTEKDAVKLKAAQLVLPCRQVPLTLEVFETAALDESLAQLTARIH</sequence>
<dbReference type="InterPro" id="IPR003758">
    <property type="entry name" value="LpxK"/>
</dbReference>
<dbReference type="Pfam" id="PF02606">
    <property type="entry name" value="LpxK"/>
    <property type="match status" value="1"/>
</dbReference>
<dbReference type="GO" id="GO:0005886">
    <property type="term" value="C:plasma membrane"/>
    <property type="evidence" value="ECO:0007669"/>
    <property type="project" value="TreeGrafter"/>
</dbReference>
<dbReference type="EMBL" id="FNGU01000008">
    <property type="protein sequence ID" value="SDM63926.1"/>
    <property type="molecule type" value="Genomic_DNA"/>
</dbReference>
<dbReference type="RefSeq" id="WP_139172184.1">
    <property type="nucleotide sequence ID" value="NZ_FNGU01000008.1"/>
</dbReference>
<dbReference type="STRING" id="392333.SAMN05660860_02890"/>
<comment type="function">
    <text evidence="1 13">Transfers the gamma-phosphate of ATP to the 4'-position of a tetraacyldisaccharide 1-phosphate intermediate (termed DS-1-P) to form tetraacyldisaccharide 1,4'-bis-phosphate (lipid IVA).</text>
</comment>
<evidence type="ECO:0000256" key="11">
    <source>
        <dbReference type="ARBA" id="ARBA00023098"/>
    </source>
</evidence>
<comment type="similarity">
    <text evidence="13">Belongs to the LpxK family.</text>
</comment>
<evidence type="ECO:0000256" key="1">
    <source>
        <dbReference type="ARBA" id="ARBA00002274"/>
    </source>
</evidence>
<dbReference type="PANTHER" id="PTHR42724">
    <property type="entry name" value="TETRAACYLDISACCHARIDE 4'-KINASE"/>
    <property type="match status" value="1"/>
</dbReference>
<organism evidence="14 15">
    <name type="scientific">Geoalkalibacter ferrihydriticus</name>
    <dbReference type="NCBI Taxonomy" id="392333"/>
    <lineage>
        <taxon>Bacteria</taxon>
        <taxon>Pseudomonadati</taxon>
        <taxon>Thermodesulfobacteriota</taxon>
        <taxon>Desulfuromonadia</taxon>
        <taxon>Desulfuromonadales</taxon>
        <taxon>Geoalkalibacteraceae</taxon>
        <taxon>Geoalkalibacter</taxon>
    </lineage>
</organism>
<dbReference type="Proteomes" id="UP000182146">
    <property type="component" value="Unassembled WGS sequence"/>
</dbReference>
<evidence type="ECO:0000313" key="14">
    <source>
        <dbReference type="EMBL" id="SDM63926.1"/>
    </source>
</evidence>
<evidence type="ECO:0000256" key="2">
    <source>
        <dbReference type="ARBA" id="ARBA00004870"/>
    </source>
</evidence>
<comment type="catalytic activity">
    <reaction evidence="13">
        <text>a lipid A disaccharide + ATP = a lipid IVA + ADP + H(+)</text>
        <dbReference type="Rhea" id="RHEA:67840"/>
        <dbReference type="ChEBI" id="CHEBI:15378"/>
        <dbReference type="ChEBI" id="CHEBI:30616"/>
        <dbReference type="ChEBI" id="CHEBI:176343"/>
        <dbReference type="ChEBI" id="CHEBI:176425"/>
        <dbReference type="ChEBI" id="CHEBI:456216"/>
        <dbReference type="EC" id="2.7.1.130"/>
    </reaction>
</comment>
<proteinExistence type="inferred from homology"/>
<gene>
    <name evidence="13" type="primary">lpxK</name>
    <name evidence="14" type="ORF">SAMN05660860_02890</name>
</gene>
<feature type="binding site" evidence="13">
    <location>
        <begin position="67"/>
        <end position="74"/>
    </location>
    <ligand>
        <name>ATP</name>
        <dbReference type="ChEBI" id="CHEBI:30616"/>
    </ligand>
</feature>
<keyword evidence="9 13" id="KW-0418">Kinase</keyword>
<dbReference type="GO" id="GO:0009029">
    <property type="term" value="F:lipid-A 4'-kinase activity"/>
    <property type="evidence" value="ECO:0007669"/>
    <property type="project" value="UniProtKB-UniRule"/>
</dbReference>
<name>A0A1G9UVR5_9BACT</name>
<evidence type="ECO:0000256" key="10">
    <source>
        <dbReference type="ARBA" id="ARBA00022840"/>
    </source>
</evidence>
<evidence type="ECO:0000256" key="9">
    <source>
        <dbReference type="ARBA" id="ARBA00022777"/>
    </source>
</evidence>
<keyword evidence="10 13" id="KW-0067">ATP-binding</keyword>
<dbReference type="GO" id="GO:0009244">
    <property type="term" value="P:lipopolysaccharide core region biosynthetic process"/>
    <property type="evidence" value="ECO:0007669"/>
    <property type="project" value="TreeGrafter"/>
</dbReference>
<dbReference type="EC" id="2.7.1.130" evidence="3 13"/>
<keyword evidence="11 13" id="KW-0443">Lipid metabolism</keyword>
<dbReference type="GO" id="GO:0005524">
    <property type="term" value="F:ATP binding"/>
    <property type="evidence" value="ECO:0007669"/>
    <property type="project" value="UniProtKB-UniRule"/>
</dbReference>
<evidence type="ECO:0000256" key="13">
    <source>
        <dbReference type="HAMAP-Rule" id="MF_00409"/>
    </source>
</evidence>
<accession>A0A1G9UVR5</accession>
<evidence type="ECO:0000256" key="4">
    <source>
        <dbReference type="ARBA" id="ARBA00016436"/>
    </source>
</evidence>
<evidence type="ECO:0000256" key="3">
    <source>
        <dbReference type="ARBA" id="ARBA00012071"/>
    </source>
</evidence>
<dbReference type="SUPFAM" id="SSF52540">
    <property type="entry name" value="P-loop containing nucleoside triphosphate hydrolases"/>
    <property type="match status" value="1"/>
</dbReference>
<protein>
    <recommendedName>
        <fullName evidence="4 13">Tetraacyldisaccharide 4'-kinase</fullName>
        <ecNumber evidence="3 13">2.7.1.130</ecNumber>
    </recommendedName>
    <alternativeName>
        <fullName evidence="12 13">Lipid A 4'-kinase</fullName>
    </alternativeName>
</protein>
<dbReference type="AlphaFoldDB" id="A0A1G9UVR5"/>
<dbReference type="UniPathway" id="UPA00359">
    <property type="reaction ID" value="UER00482"/>
</dbReference>
<dbReference type="NCBIfam" id="TIGR00682">
    <property type="entry name" value="lpxK"/>
    <property type="match status" value="1"/>
</dbReference>
<dbReference type="HAMAP" id="MF_00409">
    <property type="entry name" value="LpxK"/>
    <property type="match status" value="1"/>
</dbReference>
<keyword evidence="5 13" id="KW-0444">Lipid biosynthesis</keyword>
<dbReference type="PANTHER" id="PTHR42724:SF1">
    <property type="entry name" value="TETRAACYLDISACCHARIDE 4'-KINASE, MITOCHONDRIAL-RELATED"/>
    <property type="match status" value="1"/>
</dbReference>
<evidence type="ECO:0000256" key="6">
    <source>
        <dbReference type="ARBA" id="ARBA00022556"/>
    </source>
</evidence>
<dbReference type="InterPro" id="IPR027417">
    <property type="entry name" value="P-loop_NTPase"/>
</dbReference>
<keyword evidence="6 13" id="KW-0441">Lipid A biosynthesis</keyword>
<comment type="pathway">
    <text evidence="2 13">Glycolipid biosynthesis; lipid IV(A) biosynthesis; lipid IV(A) from (3R)-3-hydroxytetradecanoyl-[acyl-carrier-protein] and UDP-N-acetyl-alpha-D-glucosamine: step 6/6.</text>
</comment>
<dbReference type="OrthoDB" id="9766423at2"/>
<evidence type="ECO:0000313" key="15">
    <source>
        <dbReference type="Proteomes" id="UP000182146"/>
    </source>
</evidence>
<keyword evidence="8 13" id="KW-0547">Nucleotide-binding</keyword>
<reference evidence="14 15" key="1">
    <citation type="submission" date="2016-10" db="EMBL/GenBank/DDBJ databases">
        <authorList>
            <person name="de Groot N.N."/>
        </authorList>
    </citation>
    <scope>NUCLEOTIDE SEQUENCE [LARGE SCALE GENOMIC DNA]</scope>
    <source>
        <strain evidence="14 15">DSM 17813</strain>
    </source>
</reference>
<keyword evidence="7 13" id="KW-0808">Transferase</keyword>